<evidence type="ECO:0000313" key="2">
    <source>
        <dbReference type="EMBL" id="PRH79858.1"/>
    </source>
</evidence>
<dbReference type="InterPro" id="IPR013108">
    <property type="entry name" value="Amidohydro_3"/>
</dbReference>
<evidence type="ECO:0000259" key="1">
    <source>
        <dbReference type="Pfam" id="PF07969"/>
    </source>
</evidence>
<keyword evidence="2" id="KW-0378">Hydrolase</keyword>
<dbReference type="PANTHER" id="PTHR22642">
    <property type="entry name" value="IMIDAZOLONEPROPIONASE"/>
    <property type="match status" value="1"/>
</dbReference>
<dbReference type="Gene3D" id="3.10.310.70">
    <property type="match status" value="1"/>
</dbReference>
<dbReference type="Gene3D" id="2.30.40.10">
    <property type="entry name" value="Urease, subunit C, domain 1"/>
    <property type="match status" value="1"/>
</dbReference>
<sequence>MSSTPRRRTVLATGVVAATVVALDGCTSDDSREDRKDRPQQGADLVLTGGRVHTLDDKDSVHQALAVSGGRIAYVGTDHGVRRHIGKRTEVVELRGRMVMPGLHDGHLHPMSGGQGLLGCDLEYAPLTVKQFQDRIRAYLKETADDEKASPDTWVQVEHWYAQAMRPAGTKVTKAVLDALDTRRPIIVKSTDGHTVLVNSRALEIAGITAKTKDPSNGAIARDAKGEPTGVLEDGASDLVEGRIPKPTAEDNLRIARTALAALAEQGVTTFMDAMASEEAIRAFATLAERGELTARGHFAPLVNVGDKDPIGAVTALRERYDGGDAKPAPTIAVRNTKLFLDGVLQYPAQTAGLLQPYLECDHGACRPGEKTGAQYWKQDQLDDIVGKLTKAGFDPHIHAIGDRSVRLALNAFAKVREGGDRTSRLTVAHAELVDPADIKRFGRLDVVAAMGFHWAKPAPDSVESVRPYLGSSRWSRYEPEGDIFASGGRISLGSDWPVDPLDEWTAIKTAITRTAEPGSPYAKEGPMTPHQRLSRAAALRAVTVNGAYQLRQEKLTGSLRAGMFADLIVLDREVTEVPEEEIAGAKVLLTMVGGRIVHGGTDLK</sequence>
<dbReference type="CDD" id="cd01300">
    <property type="entry name" value="YtcJ_like"/>
    <property type="match status" value="1"/>
</dbReference>
<dbReference type="PANTHER" id="PTHR22642:SF2">
    <property type="entry name" value="PROTEIN LONG AFTER FAR-RED 3"/>
    <property type="match status" value="1"/>
</dbReference>
<dbReference type="SUPFAM" id="SSF51338">
    <property type="entry name" value="Composite domain of metallo-dependent hydrolases"/>
    <property type="match status" value="1"/>
</dbReference>
<dbReference type="Gene3D" id="3.20.20.140">
    <property type="entry name" value="Metal-dependent hydrolases"/>
    <property type="match status" value="1"/>
</dbReference>
<protein>
    <submittedName>
        <fullName evidence="2">Hydrolase</fullName>
    </submittedName>
</protein>
<dbReference type="InterPro" id="IPR011059">
    <property type="entry name" value="Metal-dep_hydrolase_composite"/>
</dbReference>
<dbReference type="AlphaFoldDB" id="A0A2S9PZN4"/>
<name>A0A2S9PZN4_9ACTN</name>
<proteinExistence type="predicted"/>
<keyword evidence="3" id="KW-1185">Reference proteome</keyword>
<dbReference type="RefSeq" id="WP_105868038.1">
    <property type="nucleotide sequence ID" value="NZ_PVLV01000096.1"/>
</dbReference>
<dbReference type="OrthoDB" id="3173428at2"/>
<feature type="domain" description="Amidohydrolase 3" evidence="1">
    <location>
        <begin position="90"/>
        <end position="599"/>
    </location>
</feature>
<dbReference type="Pfam" id="PF07969">
    <property type="entry name" value="Amidohydro_3"/>
    <property type="match status" value="1"/>
</dbReference>
<dbReference type="Proteomes" id="UP000239322">
    <property type="component" value="Unassembled WGS sequence"/>
</dbReference>
<accession>A0A2S9PZN4</accession>
<dbReference type="InterPro" id="IPR033932">
    <property type="entry name" value="YtcJ-like"/>
</dbReference>
<dbReference type="EMBL" id="PVLV01000096">
    <property type="protein sequence ID" value="PRH79858.1"/>
    <property type="molecule type" value="Genomic_DNA"/>
</dbReference>
<dbReference type="SUPFAM" id="SSF51556">
    <property type="entry name" value="Metallo-dependent hydrolases"/>
    <property type="match status" value="1"/>
</dbReference>
<reference evidence="2 3" key="1">
    <citation type="submission" date="2018-03" db="EMBL/GenBank/DDBJ databases">
        <title>Novel Streptomyces sp. from soil.</title>
        <authorList>
            <person name="Tan G.Y.A."/>
            <person name="Lee Z.Y."/>
        </authorList>
    </citation>
    <scope>NUCLEOTIDE SEQUENCE [LARGE SCALE GENOMIC DNA]</scope>
    <source>
        <strain evidence="2 3">ST5x</strain>
    </source>
</reference>
<comment type="caution">
    <text evidence="2">The sequence shown here is derived from an EMBL/GenBank/DDBJ whole genome shotgun (WGS) entry which is preliminary data.</text>
</comment>
<dbReference type="GO" id="GO:0016810">
    <property type="term" value="F:hydrolase activity, acting on carbon-nitrogen (but not peptide) bonds"/>
    <property type="evidence" value="ECO:0007669"/>
    <property type="project" value="InterPro"/>
</dbReference>
<dbReference type="InterPro" id="IPR032466">
    <property type="entry name" value="Metal_Hydrolase"/>
</dbReference>
<organism evidence="2 3">
    <name type="scientific">Streptomyces solincola</name>
    <dbReference type="NCBI Taxonomy" id="2100817"/>
    <lineage>
        <taxon>Bacteria</taxon>
        <taxon>Bacillati</taxon>
        <taxon>Actinomycetota</taxon>
        <taxon>Actinomycetes</taxon>
        <taxon>Kitasatosporales</taxon>
        <taxon>Streptomycetaceae</taxon>
        <taxon>Streptomyces</taxon>
    </lineage>
</organism>
<evidence type="ECO:0000313" key="3">
    <source>
        <dbReference type="Proteomes" id="UP000239322"/>
    </source>
</evidence>
<gene>
    <name evidence="2" type="ORF">C6N75_07370</name>
</gene>